<feature type="transmembrane region" description="Helical" evidence="1">
    <location>
        <begin position="96"/>
        <end position="114"/>
    </location>
</feature>
<dbReference type="PANTHER" id="PTHR39164:SF1">
    <property type="entry name" value="PROTEIN CCDC"/>
    <property type="match status" value="1"/>
</dbReference>
<evidence type="ECO:0000313" key="2">
    <source>
        <dbReference type="EMBL" id="QDP40290.1"/>
    </source>
</evidence>
<sequence length="164" mass="18377">MFWAIASTVVGAAMATSMIFVRLKASKKPTNAVRIILPPLFMSTGAFMFVVPMFRVEWSQVLEAICVGVLFSILLIRSSQFQIKDNDIYLVPSKQFAFILIGLLIVRIILKLIVGHTISVGETSGMFFLLAFGMIVSWRIAMLVKYSRIKKTLDKSKQKIPLSD</sequence>
<protein>
    <submittedName>
        <fullName evidence="2">Cytochrome c biogenesis protein CcdC</fullName>
    </submittedName>
</protein>
<dbReference type="KEGG" id="aqt:FN924_08945"/>
<gene>
    <name evidence="2" type="ORF">FN924_08945</name>
</gene>
<evidence type="ECO:0000256" key="1">
    <source>
        <dbReference type="SAM" id="Phobius"/>
    </source>
</evidence>
<dbReference type="PIRSF" id="PIRSF021441">
    <property type="entry name" value="DUF1453"/>
    <property type="match status" value="1"/>
</dbReference>
<feature type="transmembrane region" description="Helical" evidence="1">
    <location>
        <begin position="35"/>
        <end position="54"/>
    </location>
</feature>
<accession>A0A516KFY3</accession>
<organism evidence="2 3">
    <name type="scientific">Radiobacillus deserti</name>
    <dbReference type="NCBI Taxonomy" id="2594883"/>
    <lineage>
        <taxon>Bacteria</taxon>
        <taxon>Bacillati</taxon>
        <taxon>Bacillota</taxon>
        <taxon>Bacilli</taxon>
        <taxon>Bacillales</taxon>
        <taxon>Bacillaceae</taxon>
        <taxon>Radiobacillus</taxon>
    </lineage>
</organism>
<feature type="transmembrane region" description="Helical" evidence="1">
    <location>
        <begin position="6"/>
        <end position="23"/>
    </location>
</feature>
<dbReference type="InterPro" id="IPR058247">
    <property type="entry name" value="DUF1453"/>
</dbReference>
<dbReference type="Pfam" id="PF07301">
    <property type="entry name" value="DUF1453"/>
    <property type="match status" value="1"/>
</dbReference>
<feature type="transmembrane region" description="Helical" evidence="1">
    <location>
        <begin position="60"/>
        <end position="76"/>
    </location>
</feature>
<evidence type="ECO:0000313" key="3">
    <source>
        <dbReference type="Proteomes" id="UP000315215"/>
    </source>
</evidence>
<keyword evidence="1" id="KW-1133">Transmembrane helix</keyword>
<keyword evidence="1" id="KW-0472">Membrane</keyword>
<dbReference type="OrthoDB" id="120091at2"/>
<reference evidence="2 3" key="1">
    <citation type="submission" date="2019-07" db="EMBL/GenBank/DDBJ databases">
        <authorList>
            <person name="Li J."/>
        </authorList>
    </citation>
    <scope>NUCLEOTIDE SEQUENCE [LARGE SCALE GENOMIC DNA]</scope>
    <source>
        <strain evidence="2 3">TKL69</strain>
    </source>
</reference>
<keyword evidence="1" id="KW-0812">Transmembrane</keyword>
<dbReference type="InterPro" id="IPR031306">
    <property type="entry name" value="CcdC"/>
</dbReference>
<keyword evidence="3" id="KW-1185">Reference proteome</keyword>
<proteinExistence type="predicted"/>
<feature type="transmembrane region" description="Helical" evidence="1">
    <location>
        <begin position="126"/>
        <end position="146"/>
    </location>
</feature>
<dbReference type="EMBL" id="CP041666">
    <property type="protein sequence ID" value="QDP40290.1"/>
    <property type="molecule type" value="Genomic_DNA"/>
</dbReference>
<dbReference type="AlphaFoldDB" id="A0A516KFY3"/>
<dbReference type="RefSeq" id="WP_143893722.1">
    <property type="nucleotide sequence ID" value="NZ_CP041666.1"/>
</dbReference>
<dbReference type="Proteomes" id="UP000315215">
    <property type="component" value="Chromosome"/>
</dbReference>
<name>A0A516KFY3_9BACI</name>
<dbReference type="PANTHER" id="PTHR39164">
    <property type="entry name" value="PROTEIN CCDC"/>
    <property type="match status" value="1"/>
</dbReference>